<dbReference type="PANTHER" id="PTHR30572:SF4">
    <property type="entry name" value="ABC TRANSPORTER PERMEASE YTRF"/>
    <property type="match status" value="1"/>
</dbReference>
<dbReference type="Proteomes" id="UP000317155">
    <property type="component" value="Unassembled WGS sequence"/>
</dbReference>
<evidence type="ECO:0000256" key="6">
    <source>
        <dbReference type="ARBA" id="ARBA00038076"/>
    </source>
</evidence>
<evidence type="ECO:0000256" key="1">
    <source>
        <dbReference type="ARBA" id="ARBA00004651"/>
    </source>
</evidence>
<evidence type="ECO:0000256" key="7">
    <source>
        <dbReference type="SAM" id="Phobius"/>
    </source>
</evidence>
<organism evidence="10 11">
    <name type="scientific">Trichloromonas acetexigens</name>
    <dbReference type="NCBI Taxonomy" id="38815"/>
    <lineage>
        <taxon>Bacteria</taxon>
        <taxon>Pseudomonadati</taxon>
        <taxon>Thermodesulfobacteriota</taxon>
        <taxon>Desulfuromonadia</taxon>
        <taxon>Desulfuromonadales</taxon>
        <taxon>Trichloromonadaceae</taxon>
        <taxon>Trichloromonas</taxon>
    </lineage>
</organism>
<dbReference type="InterPro" id="IPR003838">
    <property type="entry name" value="ABC3_permease_C"/>
</dbReference>
<dbReference type="Pfam" id="PF02687">
    <property type="entry name" value="FtsX"/>
    <property type="match status" value="1"/>
</dbReference>
<evidence type="ECO:0000259" key="9">
    <source>
        <dbReference type="Pfam" id="PF12704"/>
    </source>
</evidence>
<dbReference type="GO" id="GO:0005886">
    <property type="term" value="C:plasma membrane"/>
    <property type="evidence" value="ECO:0007669"/>
    <property type="project" value="UniProtKB-SubCell"/>
</dbReference>
<protein>
    <submittedName>
        <fullName evidence="10">FtsX-like permease family protein</fullName>
    </submittedName>
</protein>
<keyword evidence="11" id="KW-1185">Reference proteome</keyword>
<dbReference type="PANTHER" id="PTHR30572">
    <property type="entry name" value="MEMBRANE COMPONENT OF TRANSPORTER-RELATED"/>
    <property type="match status" value="1"/>
</dbReference>
<evidence type="ECO:0000259" key="8">
    <source>
        <dbReference type="Pfam" id="PF02687"/>
    </source>
</evidence>
<reference evidence="10 11" key="1">
    <citation type="submission" date="2019-07" db="EMBL/GenBank/DDBJ databases">
        <title>Insights of Desulfuromonas acetexigens electromicrobiology.</title>
        <authorList>
            <person name="Katuri K."/>
            <person name="Sapireddy V."/>
            <person name="Shaw D.R."/>
            <person name="Saikaly P."/>
        </authorList>
    </citation>
    <scope>NUCLEOTIDE SEQUENCE [LARGE SCALE GENOMIC DNA]</scope>
    <source>
        <strain evidence="10 11">2873</strain>
    </source>
</reference>
<dbReference type="AlphaFoldDB" id="A0A550J6F0"/>
<dbReference type="Pfam" id="PF12704">
    <property type="entry name" value="MacB_PCD"/>
    <property type="match status" value="1"/>
</dbReference>
<evidence type="ECO:0000256" key="2">
    <source>
        <dbReference type="ARBA" id="ARBA00022475"/>
    </source>
</evidence>
<keyword evidence="5 7" id="KW-0472">Membrane</keyword>
<comment type="subcellular location">
    <subcellularLocation>
        <location evidence="1">Cell membrane</location>
        <topology evidence="1">Multi-pass membrane protein</topology>
    </subcellularLocation>
</comment>
<dbReference type="GO" id="GO:0022857">
    <property type="term" value="F:transmembrane transporter activity"/>
    <property type="evidence" value="ECO:0007669"/>
    <property type="project" value="TreeGrafter"/>
</dbReference>
<feature type="transmembrane region" description="Helical" evidence="7">
    <location>
        <begin position="291"/>
        <end position="318"/>
    </location>
</feature>
<dbReference type="RefSeq" id="WP_092054439.1">
    <property type="nucleotide sequence ID" value="NZ_FOJJ01000006.1"/>
</dbReference>
<keyword evidence="4 7" id="KW-1133">Transmembrane helix</keyword>
<comment type="similarity">
    <text evidence="6">Belongs to the ABC-4 integral membrane protein family.</text>
</comment>
<sequence>MTAVSAILDRLRLSARILHMALTAVWAYRLRSCFVILGVGLGIASLTVIVAAIDGAERKAYEIVDTFGPDAIFVIGGDIRNRAVGQRFNTLTEADVEVLRQSLPGAYLVVPMRSQHNLPVRFERNKIQVSAIVGATEGYAQVWNWPLSEGRDFTAEDIERGAKVCLIGDAPARELFGDRSPLGQTIFIEKLPVQVIGRLIYRGTPTGGGTPIDERIIVPLTTLTQRFNLDRKYFRALRVKFTSTDNMAFHVENLRSLLRHQHRIAEGEPDDFSLLTADEILKFLSMFKGGLLVFLGITATVAVLVGGFVLANLFYLSVDERKAEIGLKKALGARDGAVLAQFLAEAVILTLIGALLGMTLGMGMAKLLEKLEILEILFSWKVFTWSTLSAVAIGILFGLRPARRAAAMVPIEVLKG</sequence>
<comment type="caution">
    <text evidence="10">The sequence shown here is derived from an EMBL/GenBank/DDBJ whole genome shotgun (WGS) entry which is preliminary data.</text>
</comment>
<proteinExistence type="inferred from homology"/>
<feature type="domain" description="ABC3 transporter permease C-terminal" evidence="8">
    <location>
        <begin position="297"/>
        <end position="408"/>
    </location>
</feature>
<dbReference type="InterPro" id="IPR050250">
    <property type="entry name" value="Macrolide_Exporter_MacB"/>
</dbReference>
<feature type="transmembrane region" description="Helical" evidence="7">
    <location>
        <begin position="34"/>
        <end position="53"/>
    </location>
</feature>
<keyword evidence="2" id="KW-1003">Cell membrane</keyword>
<evidence type="ECO:0000256" key="4">
    <source>
        <dbReference type="ARBA" id="ARBA00022989"/>
    </source>
</evidence>
<evidence type="ECO:0000256" key="3">
    <source>
        <dbReference type="ARBA" id="ARBA00022692"/>
    </source>
</evidence>
<feature type="transmembrane region" description="Helical" evidence="7">
    <location>
        <begin position="338"/>
        <end position="361"/>
    </location>
</feature>
<feature type="domain" description="MacB-like periplasmic core" evidence="9">
    <location>
        <begin position="34"/>
        <end position="248"/>
    </location>
</feature>
<feature type="transmembrane region" description="Helical" evidence="7">
    <location>
        <begin position="382"/>
        <end position="399"/>
    </location>
</feature>
<keyword evidence="3 7" id="KW-0812">Transmembrane</keyword>
<dbReference type="InterPro" id="IPR025857">
    <property type="entry name" value="MacB_PCD"/>
</dbReference>
<name>A0A550J6F0_9BACT</name>
<evidence type="ECO:0000256" key="5">
    <source>
        <dbReference type="ARBA" id="ARBA00023136"/>
    </source>
</evidence>
<evidence type="ECO:0000313" key="11">
    <source>
        <dbReference type="Proteomes" id="UP000317155"/>
    </source>
</evidence>
<accession>A0A550J6F0</accession>
<dbReference type="OrthoDB" id="9802264at2"/>
<evidence type="ECO:0000313" key="10">
    <source>
        <dbReference type="EMBL" id="TRO78794.1"/>
    </source>
</evidence>
<dbReference type="EMBL" id="VJVV01000014">
    <property type="protein sequence ID" value="TRO78794.1"/>
    <property type="molecule type" value="Genomic_DNA"/>
</dbReference>
<gene>
    <name evidence="10" type="ORF">FL622_15085</name>
</gene>